<sequence length="937" mass="104997">MKKDPKLAGEVGKELANAGVRTVILNACDSASFQDSTPESNLAEVLLGYEMHSVLAMGYKVTEEAVEIFMSAFYHSLLIEGASIEHATRTACSALLRNRSRRAWYMKRVQLADFVVPVLYVSKLSYEAPETENTITTSSSRQETDSLQGLLGRDYSILSLETHLSVSPLVLLYGQGGVGKTELLRYACSWWKSSGWIKAAAYIDLDQQELCLYNSMESVVSSIAQQLQFQLKELSVNGIIENLRTEKYLIVFDSAEAFETHNPLDEMCAHDPEGLATQLAAFIDKVTEQGSMVIVASRLCKSKIARGSSNPLKYCLHGFSVLDSFTLLQNLAFESAQEIPDIFHHRENIDLIRRAAILLEGNPLALRLIVPELKKANYNGGVLLDILLYGVCTTLSRPDLSLYNSRFERSFFACNLDPFLNEDDTGMAVSYDGIPEYGVKTWLSDDFRLLVNMAPLGQKIRTERHKWERKLISTGILDHATVIKKNDSRWKRARFAYLRASILWESHDLAVGVSACGWAQVSWDGTGAQHEDHLYNWRHIAQAWYVRDGKPLEEELRTGVPTGRDLSAILAYSWDLRTLETDLVKSPHAKRAAIVDKALDVYHRGVEAVVTTAEPIFLDPTVEASHQQLLHAAASTAFDTGDFLRAKALYEAHLATSPATTDFKMLNLIRRKQLQSLIEWHMCVYIIARCMGDVDDKAMRGLMRSFLDMIEDSGKPGGLPKALAKVMKEHSEEFGKKRVRDDVASFGLQREPETVKKFGWFARRLLEELLYVVYADVFDKEVRDPDNVLDDLSEAGAAASISGEARGRIVVERIGECLASTVKAMKRSGVQAAPDTVLIIMSLSDLESAMHMYAGNPTRTAATLRKEVAREALSSTTNTDWQRLAELHMLSYMPAVKETAEPDYKKGLTHLNKWWNLHQGQEISKRSQCCAFIDFMT</sequence>
<dbReference type="Gene3D" id="3.40.50.300">
    <property type="entry name" value="P-loop containing nucleotide triphosphate hydrolases"/>
    <property type="match status" value="1"/>
</dbReference>
<comment type="caution">
    <text evidence="2">The sequence shown here is derived from an EMBL/GenBank/DDBJ whole genome shotgun (WGS) entry which is preliminary data.</text>
</comment>
<organism evidence="2 3">
    <name type="scientific">Gibberella intermedia</name>
    <name type="common">Bulb rot disease fungus</name>
    <name type="synonym">Fusarium proliferatum</name>
    <dbReference type="NCBI Taxonomy" id="948311"/>
    <lineage>
        <taxon>Eukaryota</taxon>
        <taxon>Fungi</taxon>
        <taxon>Dikarya</taxon>
        <taxon>Ascomycota</taxon>
        <taxon>Pezizomycotina</taxon>
        <taxon>Sordariomycetes</taxon>
        <taxon>Hypocreomycetidae</taxon>
        <taxon>Hypocreales</taxon>
        <taxon>Nectriaceae</taxon>
        <taxon>Fusarium</taxon>
        <taxon>Fusarium fujikuroi species complex</taxon>
    </lineage>
</organism>
<dbReference type="InterPro" id="IPR027417">
    <property type="entry name" value="P-loop_NTPase"/>
</dbReference>
<dbReference type="InterPro" id="IPR024983">
    <property type="entry name" value="CHAT_dom"/>
</dbReference>
<dbReference type="Proteomes" id="UP000251714">
    <property type="component" value="Unassembled WGS sequence"/>
</dbReference>
<proteinExistence type="predicted"/>
<accession>A0A365NFT8</accession>
<dbReference type="PRINTS" id="PR00364">
    <property type="entry name" value="DISEASERSIST"/>
</dbReference>
<name>A0A365NFT8_GIBIN</name>
<feature type="domain" description="CHAT" evidence="1">
    <location>
        <begin position="6"/>
        <end position="102"/>
    </location>
</feature>
<dbReference type="SUPFAM" id="SSF52540">
    <property type="entry name" value="P-loop containing nucleoside triphosphate hydrolases"/>
    <property type="match status" value="1"/>
</dbReference>
<dbReference type="Pfam" id="PF12770">
    <property type="entry name" value="CHAT"/>
    <property type="match status" value="1"/>
</dbReference>
<gene>
    <name evidence="2" type="ORF">FPRO05_08971</name>
</gene>
<evidence type="ECO:0000259" key="1">
    <source>
        <dbReference type="Pfam" id="PF12770"/>
    </source>
</evidence>
<dbReference type="EMBL" id="PKMI01000010">
    <property type="protein sequence ID" value="RBA19671.1"/>
    <property type="molecule type" value="Genomic_DNA"/>
</dbReference>
<reference evidence="2 3" key="1">
    <citation type="submission" date="2017-12" db="EMBL/GenBank/DDBJ databases">
        <title>Genome sequence of the mycotoxigenic crop pathogen Fusarium proliferatum, strain ITEM 2341 from Date Palm.</title>
        <authorList>
            <person name="Almiman B.F."/>
            <person name="Shittu T.A."/>
            <person name="Muthumeenakshi S."/>
            <person name="Baroncelli R."/>
            <person name="Sreenivasaprasada S."/>
        </authorList>
    </citation>
    <scope>NUCLEOTIDE SEQUENCE [LARGE SCALE GENOMIC DNA]</scope>
    <source>
        <strain evidence="2 3">ITEM 2341</strain>
    </source>
</reference>
<evidence type="ECO:0000313" key="3">
    <source>
        <dbReference type="Proteomes" id="UP000251714"/>
    </source>
</evidence>
<dbReference type="AlphaFoldDB" id="A0A365NFT8"/>
<evidence type="ECO:0000313" key="2">
    <source>
        <dbReference type="EMBL" id="RBA19671.1"/>
    </source>
</evidence>
<protein>
    <recommendedName>
        <fullName evidence="1">CHAT domain-containing protein</fullName>
    </recommendedName>
</protein>